<dbReference type="AlphaFoldDB" id="A0A9P1FHZ3"/>
<proteinExistence type="predicted"/>
<reference evidence="1" key="1">
    <citation type="submission" date="2022-10" db="EMBL/GenBank/DDBJ databases">
        <authorList>
            <person name="Chen Y."/>
            <person name="Dougan E. K."/>
            <person name="Chan C."/>
            <person name="Rhodes N."/>
            <person name="Thang M."/>
        </authorList>
    </citation>
    <scope>NUCLEOTIDE SEQUENCE</scope>
</reference>
<comment type="caution">
    <text evidence="1">The sequence shown here is derived from an EMBL/GenBank/DDBJ whole genome shotgun (WGS) entry which is preliminary data.</text>
</comment>
<dbReference type="EMBL" id="CAMXCT030000290">
    <property type="protein sequence ID" value="CAL4764013.1"/>
    <property type="molecule type" value="Genomic_DNA"/>
</dbReference>
<accession>A0A9P1FHZ3</accession>
<organism evidence="1">
    <name type="scientific">Cladocopium goreaui</name>
    <dbReference type="NCBI Taxonomy" id="2562237"/>
    <lineage>
        <taxon>Eukaryota</taxon>
        <taxon>Sar</taxon>
        <taxon>Alveolata</taxon>
        <taxon>Dinophyceae</taxon>
        <taxon>Suessiales</taxon>
        <taxon>Symbiodiniaceae</taxon>
        <taxon>Cladocopium</taxon>
    </lineage>
</organism>
<keyword evidence="4" id="KW-1185">Reference proteome</keyword>
<dbReference type="OrthoDB" id="8188638at2759"/>
<evidence type="ECO:0000313" key="4">
    <source>
        <dbReference type="Proteomes" id="UP001152797"/>
    </source>
</evidence>
<protein>
    <submittedName>
        <fullName evidence="3">Transposon Ty1-ML2 Gag-Pol polyprotein</fullName>
    </submittedName>
</protein>
<dbReference type="EMBL" id="CAMXCT010000290">
    <property type="protein sequence ID" value="CAI3976701.1"/>
    <property type="molecule type" value="Genomic_DNA"/>
</dbReference>
<sequence length="696" mass="78751">MEDDIAARLAEKAGRKIEATRRASEWMSRGEVRQFASLLDMPICTVRIHKQARKKMQPPPSRKKRGRITIMLGERDSQAMVTYEDAQAVARGPRRHTGIKWRGMTLFTKQAKPPEQTDTQAYIQVGDAMYAMPFEDTKLWQAFVEREEETRVASEALLLKMKANGKELDPRHFNQEEASAFRKSDQAEWRSWGDNHVLKRLSAGEAAKDPKHLVFKGMTEVAPHELLRVVKGAYGLAEAPGLWYLRALELLEKAGMKELSFARSTFIYLATDGTPIAACCVHVDDGLLIGQGDHPEFQELLGRISQSFNIKEWQKVGVKPTKYLGMEMTLINNVFTDDMTSYVNNIQPAEIKVTGDGPLNPQQTTAFGRLVMQRRWPAQHVLPEFMFIVSELAQVATRATGSDWNKACKVLKEMQDSAARGKAKITYHPLDDQPMVVTYFDAVLGKKNELRAQQGEFHFVTTKKALIEKTFANVIEYHYEMYEPMVNVTERLGEDGWCIFGGLGIWARNCAIARRTRSPIHFVQTYEDAYKGFMNGPQATPFTLRFPDNRTLIIRDHTYPLDDTYCFLNGWYDFPRAARAELVSNFSYLEEVSDRYCDHLAKTFPGYWNITMADLWTESTSDEAFLHDIQKNGADIGYATPSFVDGMYLHAAAKCVMRGGHRGAVCDIANCAARACFGASPGELLYTARGECELAK</sequence>
<evidence type="ECO:0000313" key="3">
    <source>
        <dbReference type="EMBL" id="CAL4764013.1"/>
    </source>
</evidence>
<evidence type="ECO:0000313" key="2">
    <source>
        <dbReference type="EMBL" id="CAL1130076.1"/>
    </source>
</evidence>
<dbReference type="Proteomes" id="UP001152797">
    <property type="component" value="Unassembled WGS sequence"/>
</dbReference>
<gene>
    <name evidence="1" type="ORF">C1SCF055_LOCUS4897</name>
</gene>
<name>A0A9P1FHZ3_9DINO</name>
<dbReference type="EMBL" id="CAMXCT020000290">
    <property type="protein sequence ID" value="CAL1130076.1"/>
    <property type="molecule type" value="Genomic_DNA"/>
</dbReference>
<evidence type="ECO:0000313" key="1">
    <source>
        <dbReference type="EMBL" id="CAI3976701.1"/>
    </source>
</evidence>
<reference evidence="2" key="2">
    <citation type="submission" date="2024-04" db="EMBL/GenBank/DDBJ databases">
        <authorList>
            <person name="Chen Y."/>
            <person name="Shah S."/>
            <person name="Dougan E. K."/>
            <person name="Thang M."/>
            <person name="Chan C."/>
        </authorList>
    </citation>
    <scope>NUCLEOTIDE SEQUENCE [LARGE SCALE GENOMIC DNA]</scope>
</reference>